<evidence type="ECO:0000259" key="2">
    <source>
        <dbReference type="SMART" id="SM00241"/>
    </source>
</evidence>
<dbReference type="InterPro" id="IPR001507">
    <property type="entry name" value="ZP_dom"/>
</dbReference>
<dbReference type="InterPro" id="IPR058876">
    <property type="entry name" value="Ig-like_ZP"/>
</dbReference>
<proteinExistence type="predicted"/>
<dbReference type="PANTHER" id="PTHR47130:SF3">
    <property type="entry name" value="ZONA PELLUCIDA PROTEIN"/>
    <property type="match status" value="1"/>
</dbReference>
<sequence>EFLSIDNKGALVPLSPRLAMQCGYGLTVDFLGNAKFLASVLSCFAQNTKDETNRLTVQISVFSNNAMTSASSYVQSMMCPYSPWAEREILCERNYMEVSVRRGVPLIEPNVVQDDPDWSLAYPEATSADNSIWKIVFHLPANRKQAMTVAQGSCYSKSPTPLQQIQTVPMAILRLTTDGTAFTEEMITWNVPRVLPLVPTPQITTLDVQMGVDGRKLDPAAIQNRGYKLDVDPQLITVSHVLDNTYVISYSIEPMLAHTWQDGPEKTKYTVIHAITTLTVPEANLKGYNVQEHVFPNGSKTYTLQVPFEDPNVKQKVTPTDTRTYILPLTYLLNVVPENTLHSSCCSRRCSQTSSIAMPTVLPLVVPPTVAGYCDGAAFYTFDNNLLTYENEVLFTSYRLRVACHYLVNDTKVVQFLYQNNPAPGVQPGLGDLAVIMRLALVEDYPVVKYLRRPLYFEVELLYSRDPQAELFLDNCWATYSADRTSSPKWDVAVDSCENSADESLTIFHTVSSNARVLFPSHLKRFEVKMFSFTSGQDALKGQVKEGWIGDLVQQCVAWIALQEANIRCSQLFSDVSIPTNCTSARSLLWCNVFM</sequence>
<keyword evidence="1" id="KW-1015">Disulfide bond</keyword>
<feature type="non-terminal residue" evidence="3">
    <location>
        <position position="595"/>
    </location>
</feature>
<dbReference type="Proteomes" id="UP001166093">
    <property type="component" value="Unassembled WGS sequence"/>
</dbReference>
<protein>
    <submittedName>
        <fullName evidence="3">ZP2 protein</fullName>
    </submittedName>
</protein>
<evidence type="ECO:0000313" key="4">
    <source>
        <dbReference type="Proteomes" id="UP001166093"/>
    </source>
</evidence>
<reference evidence="3" key="1">
    <citation type="journal article" date="2021" name="Cell">
        <title>Tracing the genetic footprints of vertebrate landing in non-teleost ray-finned fishes.</title>
        <authorList>
            <person name="Bi X."/>
            <person name="Wang K."/>
            <person name="Yang L."/>
            <person name="Pan H."/>
            <person name="Jiang H."/>
            <person name="Wei Q."/>
            <person name="Fang M."/>
            <person name="Yu H."/>
            <person name="Zhu C."/>
            <person name="Cai Y."/>
            <person name="He Y."/>
            <person name="Gan X."/>
            <person name="Zeng H."/>
            <person name="Yu D."/>
            <person name="Zhu Y."/>
            <person name="Jiang H."/>
            <person name="Qiu Q."/>
            <person name="Yang H."/>
            <person name="Zhang Y.E."/>
            <person name="Wang W."/>
            <person name="Zhu M."/>
            <person name="He S."/>
            <person name="Zhang G."/>
        </authorList>
    </citation>
    <scope>NUCLEOTIDE SEQUENCE</scope>
    <source>
        <strain evidence="3">Pddl_001</strain>
    </source>
</reference>
<dbReference type="Pfam" id="PF00100">
    <property type="entry name" value="Zona_pellucida"/>
    <property type="match status" value="1"/>
</dbReference>
<dbReference type="PANTHER" id="PTHR47130">
    <property type="entry name" value="SI:DKEY-19B23.11-RELATED"/>
    <property type="match status" value="1"/>
</dbReference>
<dbReference type="Pfam" id="PF26562">
    <property type="entry name" value="Ig-like"/>
    <property type="match status" value="1"/>
</dbReference>
<dbReference type="InterPro" id="IPR055355">
    <property type="entry name" value="ZP-C"/>
</dbReference>
<keyword evidence="4" id="KW-1185">Reference proteome</keyword>
<dbReference type="EMBL" id="JAAWVQ010013508">
    <property type="protein sequence ID" value="MBN3271753.1"/>
    <property type="molecule type" value="Genomic_DNA"/>
</dbReference>
<dbReference type="Gene3D" id="2.60.40.4100">
    <property type="entry name" value="Zona pellucida, ZP-C domain"/>
    <property type="match status" value="1"/>
</dbReference>
<evidence type="ECO:0000256" key="1">
    <source>
        <dbReference type="ARBA" id="ARBA00023157"/>
    </source>
</evidence>
<comment type="caution">
    <text evidence="3">The sequence shown here is derived from an EMBL/GenBank/DDBJ whole genome shotgun (WGS) entry which is preliminary data.</text>
</comment>
<gene>
    <name evidence="3" type="primary">Zp2_7</name>
    <name evidence="3" type="ORF">GTO93_0004766</name>
</gene>
<evidence type="ECO:0000313" key="3">
    <source>
        <dbReference type="EMBL" id="MBN3271753.1"/>
    </source>
</evidence>
<name>A0ABS2XCI3_POLSP</name>
<feature type="non-terminal residue" evidence="3">
    <location>
        <position position="1"/>
    </location>
</feature>
<accession>A0ABS2XCI3</accession>
<feature type="domain" description="ZP" evidence="2">
    <location>
        <begin position="320"/>
        <end position="585"/>
    </location>
</feature>
<dbReference type="SMART" id="SM00241">
    <property type="entry name" value="ZP"/>
    <property type="match status" value="1"/>
</dbReference>
<organism evidence="3 4">
    <name type="scientific">Polyodon spathula</name>
    <name type="common">North American paddlefish</name>
    <name type="synonym">Squalus spathula</name>
    <dbReference type="NCBI Taxonomy" id="7913"/>
    <lineage>
        <taxon>Eukaryota</taxon>
        <taxon>Metazoa</taxon>
        <taxon>Chordata</taxon>
        <taxon>Craniata</taxon>
        <taxon>Vertebrata</taxon>
        <taxon>Euteleostomi</taxon>
        <taxon>Actinopterygii</taxon>
        <taxon>Chondrostei</taxon>
        <taxon>Acipenseriformes</taxon>
        <taxon>Polyodontidae</taxon>
        <taxon>Polyodon</taxon>
    </lineage>
</organism>
<dbReference type="InterPro" id="IPR042235">
    <property type="entry name" value="ZP-C_dom"/>
</dbReference>